<evidence type="ECO:0000313" key="6">
    <source>
        <dbReference type="Proteomes" id="UP000241203"/>
    </source>
</evidence>
<sequence>MTPHDAKSSHDGKSEHVANWKYADDVVVEAEPIARARAHSIEVGIDAVSPAVGAQLALLVAATGARNIMEIGTGSGVSGLWMLSGNPRSALTSIDSEVEHQAAAREHFHDAGIPTNRFRLIAGKALDVLPRMNENSYDLVLVDADSASVIEYFEHALRLVRAGGTVVVTHALSRGRVADPAARDDVTVGYRSLIDEVASSTAVVSALSVVGDGLLQVTTLAT</sequence>
<keyword evidence="7" id="KW-1185">Reference proteome</keyword>
<dbReference type="PROSITE" id="PS51682">
    <property type="entry name" value="SAM_OMT_I"/>
    <property type="match status" value="1"/>
</dbReference>
<evidence type="ECO:0000313" key="7">
    <source>
        <dbReference type="Proteomes" id="UP000268291"/>
    </source>
</evidence>
<dbReference type="AlphaFoldDB" id="A0A2P8H122"/>
<gene>
    <name evidence="4" type="ORF">CLV49_3567</name>
    <name evidence="5" type="ORF">ELQ93_01425</name>
</gene>
<dbReference type="EMBL" id="RZGY01000001">
    <property type="protein sequence ID" value="RUQ85726.1"/>
    <property type="molecule type" value="Genomic_DNA"/>
</dbReference>
<organism evidence="4 6">
    <name type="scientific">Labedella gwakjiensis</name>
    <dbReference type="NCBI Taxonomy" id="390269"/>
    <lineage>
        <taxon>Bacteria</taxon>
        <taxon>Bacillati</taxon>
        <taxon>Actinomycetota</taxon>
        <taxon>Actinomycetes</taxon>
        <taxon>Micrococcales</taxon>
        <taxon>Microbacteriaceae</taxon>
        <taxon>Labedella</taxon>
    </lineage>
</organism>
<dbReference type="Proteomes" id="UP000241203">
    <property type="component" value="Unassembled WGS sequence"/>
</dbReference>
<dbReference type="Pfam" id="PF01596">
    <property type="entry name" value="Methyltransf_3"/>
    <property type="match status" value="1"/>
</dbReference>
<evidence type="ECO:0000313" key="5">
    <source>
        <dbReference type="EMBL" id="RUQ85726.1"/>
    </source>
</evidence>
<name>A0A2P8H122_9MICO</name>
<reference evidence="4 6" key="1">
    <citation type="submission" date="2018-03" db="EMBL/GenBank/DDBJ databases">
        <title>Genomic Encyclopedia of Archaeal and Bacterial Type Strains, Phase II (KMG-II): from individual species to whole genera.</title>
        <authorList>
            <person name="Goeker M."/>
        </authorList>
    </citation>
    <scope>NUCLEOTIDE SEQUENCE [LARGE SCALE GENOMIC DNA]</scope>
    <source>
        <strain evidence="4 6">DSM 21548</strain>
    </source>
</reference>
<evidence type="ECO:0000256" key="3">
    <source>
        <dbReference type="ARBA" id="ARBA00022691"/>
    </source>
</evidence>
<comment type="caution">
    <text evidence="4">The sequence shown here is derived from an EMBL/GenBank/DDBJ whole genome shotgun (WGS) entry which is preliminary data.</text>
</comment>
<evidence type="ECO:0000256" key="2">
    <source>
        <dbReference type="ARBA" id="ARBA00022679"/>
    </source>
</evidence>
<dbReference type="EMBL" id="PYAU01000001">
    <property type="protein sequence ID" value="PSL39912.1"/>
    <property type="molecule type" value="Genomic_DNA"/>
</dbReference>
<proteinExistence type="predicted"/>
<dbReference type="Proteomes" id="UP000268291">
    <property type="component" value="Unassembled WGS sequence"/>
</dbReference>
<dbReference type="OrthoDB" id="4774874at2"/>
<dbReference type="PANTHER" id="PTHR10509:SF85">
    <property type="entry name" value="O-METHYLTRANSFERASE RV1220C-RELATED"/>
    <property type="match status" value="1"/>
</dbReference>
<keyword evidence="2 4" id="KW-0808">Transferase</keyword>
<dbReference type="InterPro" id="IPR002935">
    <property type="entry name" value="SAM_O-MeTrfase"/>
</dbReference>
<dbReference type="SUPFAM" id="SSF53335">
    <property type="entry name" value="S-adenosyl-L-methionine-dependent methyltransferases"/>
    <property type="match status" value="1"/>
</dbReference>
<accession>A0A2P8H122</accession>
<dbReference type="InterPro" id="IPR050362">
    <property type="entry name" value="Cation-dep_OMT"/>
</dbReference>
<dbReference type="GO" id="GO:0008757">
    <property type="term" value="F:S-adenosylmethionine-dependent methyltransferase activity"/>
    <property type="evidence" value="ECO:0007669"/>
    <property type="project" value="TreeGrafter"/>
</dbReference>
<dbReference type="GO" id="GO:0032259">
    <property type="term" value="P:methylation"/>
    <property type="evidence" value="ECO:0007669"/>
    <property type="project" value="UniProtKB-KW"/>
</dbReference>
<dbReference type="Gene3D" id="3.40.50.150">
    <property type="entry name" value="Vaccinia Virus protein VP39"/>
    <property type="match status" value="1"/>
</dbReference>
<protein>
    <submittedName>
        <fullName evidence="4 5">O-methyltransferase</fullName>
    </submittedName>
</protein>
<dbReference type="CDD" id="cd02440">
    <property type="entry name" value="AdoMet_MTases"/>
    <property type="match status" value="1"/>
</dbReference>
<dbReference type="GO" id="GO:0008171">
    <property type="term" value="F:O-methyltransferase activity"/>
    <property type="evidence" value="ECO:0007669"/>
    <property type="project" value="InterPro"/>
</dbReference>
<evidence type="ECO:0000256" key="1">
    <source>
        <dbReference type="ARBA" id="ARBA00022603"/>
    </source>
</evidence>
<dbReference type="InterPro" id="IPR029063">
    <property type="entry name" value="SAM-dependent_MTases_sf"/>
</dbReference>
<reference evidence="5 7" key="2">
    <citation type="submission" date="2018-12" db="EMBL/GenBank/DDBJ databases">
        <authorList>
            <person name="hu s."/>
            <person name="Xu Y."/>
            <person name="Xu B."/>
            <person name="Li F."/>
        </authorList>
    </citation>
    <scope>NUCLEOTIDE SEQUENCE [LARGE SCALE GENOMIC DNA]</scope>
    <source>
        <strain evidence="5 7">KSW2-17</strain>
    </source>
</reference>
<dbReference type="PANTHER" id="PTHR10509">
    <property type="entry name" value="O-METHYLTRANSFERASE-RELATED"/>
    <property type="match status" value="1"/>
</dbReference>
<keyword evidence="3" id="KW-0949">S-adenosyl-L-methionine</keyword>
<keyword evidence="1 4" id="KW-0489">Methyltransferase</keyword>
<dbReference type="RefSeq" id="WP_106564718.1">
    <property type="nucleotide sequence ID" value="NZ_PYAU01000001.1"/>
</dbReference>
<evidence type="ECO:0000313" key="4">
    <source>
        <dbReference type="EMBL" id="PSL39912.1"/>
    </source>
</evidence>